<dbReference type="Pfam" id="PF01399">
    <property type="entry name" value="PCI"/>
    <property type="match status" value="1"/>
</dbReference>
<evidence type="ECO:0000256" key="1">
    <source>
        <dbReference type="ARBA" id="ARBA00004123"/>
    </source>
</evidence>
<dbReference type="AlphaFoldDB" id="A0A8H3VI78"/>
<evidence type="ECO:0000313" key="8">
    <source>
        <dbReference type="EMBL" id="KAE9966620.1"/>
    </source>
</evidence>
<dbReference type="InterPro" id="IPR045135">
    <property type="entry name" value="Rpn7_N"/>
</dbReference>
<comment type="subcellular location">
    <subcellularLocation>
        <location evidence="2">Cytoplasm</location>
    </subcellularLocation>
    <subcellularLocation>
        <location evidence="1">Nucleus</location>
    </subcellularLocation>
</comment>
<evidence type="ECO:0000256" key="2">
    <source>
        <dbReference type="ARBA" id="ARBA00004496"/>
    </source>
</evidence>
<name>A0A8H3VI78_VENIN</name>
<dbReference type="InterPro" id="IPR019585">
    <property type="entry name" value="Rpn7/CSN1"/>
</dbReference>
<dbReference type="Pfam" id="PF10602">
    <property type="entry name" value="RPN7"/>
    <property type="match status" value="1"/>
</dbReference>
<dbReference type="PANTHER" id="PTHR14145:SF2">
    <property type="entry name" value="COP9 SIGNALOSOME COMPLEX SUBUNIT 1"/>
    <property type="match status" value="1"/>
</dbReference>
<keyword evidence="6" id="KW-0539">Nucleus</keyword>
<reference evidence="9 11" key="1">
    <citation type="submission" date="2019-07" db="EMBL/GenBank/DDBJ databases">
        <title>Venturia inaequalis Genome Resource.</title>
        <authorList>
            <person name="Lichtner F.J."/>
        </authorList>
    </citation>
    <scope>NUCLEOTIDE SEQUENCE [LARGE SCALE GENOMIC DNA]</scope>
    <source>
        <strain evidence="8 10">120213</strain>
        <strain evidence="9 11">DMI_063113</strain>
    </source>
</reference>
<dbReference type="SMART" id="SM00088">
    <property type="entry name" value="PINT"/>
    <property type="match status" value="1"/>
</dbReference>
<dbReference type="SUPFAM" id="SSF46785">
    <property type="entry name" value="Winged helix' DNA-binding domain"/>
    <property type="match status" value="1"/>
</dbReference>
<evidence type="ECO:0000313" key="10">
    <source>
        <dbReference type="Proteomes" id="UP000447873"/>
    </source>
</evidence>
<dbReference type="InterPro" id="IPR036390">
    <property type="entry name" value="WH_DNA-bd_sf"/>
</dbReference>
<evidence type="ECO:0000259" key="7">
    <source>
        <dbReference type="PROSITE" id="PS50250"/>
    </source>
</evidence>
<dbReference type="EMBL" id="WNWR01000235">
    <property type="protein sequence ID" value="KAE9987468.1"/>
    <property type="molecule type" value="Genomic_DNA"/>
</dbReference>
<dbReference type="PROSITE" id="PS50250">
    <property type="entry name" value="PCI"/>
    <property type="match status" value="1"/>
</dbReference>
<evidence type="ECO:0000256" key="3">
    <source>
        <dbReference type="ARBA" id="ARBA00008793"/>
    </source>
</evidence>
<evidence type="ECO:0000313" key="9">
    <source>
        <dbReference type="EMBL" id="KAE9987468.1"/>
    </source>
</evidence>
<dbReference type="EMBL" id="WNWS01000505">
    <property type="protein sequence ID" value="KAE9966620.1"/>
    <property type="molecule type" value="Genomic_DNA"/>
</dbReference>
<sequence>MASDLENSLFFMEQVASGKRIVRDLPKLDLESYANNYDGPTKIMRLRVIATSCPPLALEAFRMAITELMKGKDVQEYMEVAADFQKLAPNEPLAQINTAWVSQQAQRNSTETNRLEHELKTYKNNLIKESIRRLRWALKRRNTPSGDLDDGIHIPDKRDPEDVMQIANYFEVMGQEDIGRHFFEIADYNNAYKALSRMREYCTTAKQIAQMTLKLLRVCMFNHNYTVVHSYQQKIQTLQMSDEEKAKFDPILAACAGLAHLKQDHYPEAATSFLSVHHSFITPEPQAGINFQREVISPNDVAVYGGLCALATMNRDTLQRRVLENTAFRPILETEPHIRRAITMFCSSKYSGCLNILESYMADYLIDLHLQNHFVKLYRLVRAKCIVQWCSAFSKVTFAEIEKAFPSKLVDGGEIQGELERMIMNGQLDARVDLVDKLLVSPNPDQRIAVIQDTLKMAKDHEKALRLRLHKINLLAAGLVVKGQNGGNNNSNMFETSSGDTGGNSGFPFNLRGNAGKPKRGNMLGGFHAMV</sequence>
<evidence type="ECO:0000256" key="4">
    <source>
        <dbReference type="ARBA" id="ARBA00022490"/>
    </source>
</evidence>
<dbReference type="Gene3D" id="1.25.40.570">
    <property type="match status" value="2"/>
</dbReference>
<dbReference type="InterPro" id="IPR000717">
    <property type="entry name" value="PCI_dom"/>
</dbReference>
<dbReference type="GO" id="GO:0008180">
    <property type="term" value="C:COP9 signalosome"/>
    <property type="evidence" value="ECO:0007669"/>
    <property type="project" value="UniProtKB-KW"/>
</dbReference>
<comment type="similarity">
    <text evidence="3">Belongs to the CSN1 family.</text>
</comment>
<keyword evidence="11" id="KW-1185">Reference proteome</keyword>
<protein>
    <recommendedName>
        <fullName evidence="7">PCI domain-containing protein</fullName>
    </recommendedName>
</protein>
<accession>A0A8H3VI78</accession>
<dbReference type="Proteomes" id="UP000490939">
    <property type="component" value="Unassembled WGS sequence"/>
</dbReference>
<comment type="caution">
    <text evidence="9">The sequence shown here is derived from an EMBL/GenBank/DDBJ whole genome shotgun (WGS) entry which is preliminary data.</text>
</comment>
<evidence type="ECO:0000313" key="11">
    <source>
        <dbReference type="Proteomes" id="UP000490939"/>
    </source>
</evidence>
<keyword evidence="5" id="KW-0736">Signalosome</keyword>
<organism evidence="9 11">
    <name type="scientific">Venturia inaequalis</name>
    <name type="common">Apple scab fungus</name>
    <dbReference type="NCBI Taxonomy" id="5025"/>
    <lineage>
        <taxon>Eukaryota</taxon>
        <taxon>Fungi</taxon>
        <taxon>Dikarya</taxon>
        <taxon>Ascomycota</taxon>
        <taxon>Pezizomycotina</taxon>
        <taxon>Dothideomycetes</taxon>
        <taxon>Pleosporomycetidae</taxon>
        <taxon>Venturiales</taxon>
        <taxon>Venturiaceae</taxon>
        <taxon>Venturia</taxon>
    </lineage>
</organism>
<feature type="domain" description="PCI" evidence="7">
    <location>
        <begin position="277"/>
        <end position="446"/>
    </location>
</feature>
<dbReference type="PANTHER" id="PTHR14145">
    <property type="entry name" value="26S PROTESOME SUBUNIT 6"/>
    <property type="match status" value="1"/>
</dbReference>
<dbReference type="GO" id="GO:0005737">
    <property type="term" value="C:cytoplasm"/>
    <property type="evidence" value="ECO:0007669"/>
    <property type="project" value="UniProtKB-SubCell"/>
</dbReference>
<evidence type="ECO:0000256" key="5">
    <source>
        <dbReference type="ARBA" id="ARBA00022790"/>
    </source>
</evidence>
<gene>
    <name evidence="9" type="ORF">EG327_003825</name>
    <name evidence="8" type="ORF">EG328_008806</name>
</gene>
<keyword evidence="4" id="KW-0963">Cytoplasm</keyword>
<proteinExistence type="inferred from homology"/>
<dbReference type="Proteomes" id="UP000447873">
    <property type="component" value="Unassembled WGS sequence"/>
</dbReference>
<evidence type="ECO:0000256" key="6">
    <source>
        <dbReference type="ARBA" id="ARBA00023242"/>
    </source>
</evidence>